<comment type="caution">
    <text evidence="2">The sequence shown here is derived from an EMBL/GenBank/DDBJ whole genome shotgun (WGS) entry which is preliminary data.</text>
</comment>
<reference evidence="2 3" key="1">
    <citation type="journal article" date="2015" name="Biotechnol. Bioeng.">
        <title>Genome sequence and phenotypic characterization of Caulobacter segnis.</title>
        <authorList>
            <person name="Patel S."/>
            <person name="Fletcher B."/>
            <person name="Scott D.C."/>
            <person name="Ely B."/>
        </authorList>
    </citation>
    <scope>NUCLEOTIDE SEQUENCE [LARGE SCALE GENOMIC DNA]</scope>
    <source>
        <strain evidence="2 3">ERI-2</strain>
    </source>
</reference>
<evidence type="ECO:0000256" key="1">
    <source>
        <dbReference type="HAMAP-Rule" id="MF_00775"/>
    </source>
</evidence>
<evidence type="ECO:0000313" key="3">
    <source>
        <dbReference type="Proteomes" id="UP000077407"/>
    </source>
</evidence>
<accession>A0A166REA0</accession>
<name>A0A166REA0_9CLOT</name>
<organism evidence="2 3">
    <name type="scientific">Clostridium ljungdahlii</name>
    <dbReference type="NCBI Taxonomy" id="1538"/>
    <lineage>
        <taxon>Bacteria</taxon>
        <taxon>Bacillati</taxon>
        <taxon>Bacillota</taxon>
        <taxon>Clostridia</taxon>
        <taxon>Eubacteriales</taxon>
        <taxon>Clostridiaceae</taxon>
        <taxon>Clostridium</taxon>
    </lineage>
</organism>
<dbReference type="Pfam" id="PF11578">
    <property type="entry name" value="DUF3237"/>
    <property type="match status" value="1"/>
</dbReference>
<comment type="similarity">
    <text evidence="1">Belongs to the UPF0311 family.</text>
</comment>
<sequence length="141" mass="16086">MRDKKPILEEIVTILIHSDKSGRIILEHDFGKQVMIPFTGTVSGPYFSGKVLPNGVDTQEIRADGLKRVSARYFIETDDGEKIFIENNGIINENVEGERYFRTTPRFITASKKYLWLNTSIFIGTGERTENGLEISIYRVL</sequence>
<dbReference type="PANTHER" id="PTHR37315:SF1">
    <property type="entry name" value="UPF0311 PROTEIN BLR7842"/>
    <property type="match status" value="1"/>
</dbReference>
<protein>
    <recommendedName>
        <fullName evidence="1">UPF0311 protein WY13_01032</fullName>
    </recommendedName>
</protein>
<dbReference type="PATRIC" id="fig|1538.10.peg.1539"/>
<evidence type="ECO:0000313" key="2">
    <source>
        <dbReference type="EMBL" id="OAA90728.1"/>
    </source>
</evidence>
<dbReference type="HAMAP" id="MF_00775">
    <property type="entry name" value="UPF0311"/>
    <property type="match status" value="1"/>
</dbReference>
<dbReference type="PANTHER" id="PTHR37315">
    <property type="entry name" value="UPF0311 PROTEIN BLR7842"/>
    <property type="match status" value="1"/>
</dbReference>
<dbReference type="AlphaFoldDB" id="A0A166REA0"/>
<proteinExistence type="inferred from homology"/>
<dbReference type="Gene3D" id="2.40.160.20">
    <property type="match status" value="1"/>
</dbReference>
<dbReference type="InterPro" id="IPR020915">
    <property type="entry name" value="UPF0311"/>
</dbReference>
<dbReference type="RefSeq" id="WP_063554609.1">
    <property type="nucleotide sequence ID" value="NZ_LITT01000010.1"/>
</dbReference>
<dbReference type="OrthoDB" id="2003249at2"/>
<dbReference type="EMBL" id="LITT01000010">
    <property type="protein sequence ID" value="OAA90728.1"/>
    <property type="molecule type" value="Genomic_DNA"/>
</dbReference>
<gene>
    <name evidence="2" type="ORF">WY13_01032</name>
</gene>
<dbReference type="Proteomes" id="UP000077407">
    <property type="component" value="Unassembled WGS sequence"/>
</dbReference>